<name>A0A1K2IZ71_9FLAO</name>
<reference evidence="2" key="1">
    <citation type="submission" date="2016-10" db="EMBL/GenBank/DDBJ databases">
        <authorList>
            <person name="Varghese N."/>
            <person name="Submissions S."/>
        </authorList>
    </citation>
    <scope>NUCLEOTIDE SEQUENCE [LARGE SCALE GENOMIC DNA]</scope>
    <source>
        <strain evidence="2">SUR2</strain>
    </source>
</reference>
<sequence>MGTLQRFWFLLIVISDTKMRERVDEKNSHLMNGKSDCTNGLLYRMIRKRKLAYKHKKRMQNLHSCNIKLKIFNPLQK</sequence>
<dbReference type="AlphaFoldDB" id="A0A1K2IZ71"/>
<dbReference type="Proteomes" id="UP000182034">
    <property type="component" value="Unassembled WGS sequence"/>
</dbReference>
<proteinExistence type="predicted"/>
<organism evidence="1 2">
    <name type="scientific">Chryseobacterium limigenitum</name>
    <dbReference type="NCBI Taxonomy" id="1612149"/>
    <lineage>
        <taxon>Bacteria</taxon>
        <taxon>Pseudomonadati</taxon>
        <taxon>Bacteroidota</taxon>
        <taxon>Flavobacteriia</taxon>
        <taxon>Flavobacteriales</taxon>
        <taxon>Weeksellaceae</taxon>
        <taxon>Chryseobacterium group</taxon>
        <taxon>Chryseobacterium</taxon>
    </lineage>
</organism>
<protein>
    <submittedName>
        <fullName evidence="1">Uncharacterized protein</fullName>
    </submittedName>
</protein>
<dbReference type="EMBL" id="FPKW01000038">
    <property type="protein sequence ID" value="SFZ97083.1"/>
    <property type="molecule type" value="Genomic_DNA"/>
</dbReference>
<evidence type="ECO:0000313" key="1">
    <source>
        <dbReference type="EMBL" id="SFZ97083.1"/>
    </source>
</evidence>
<evidence type="ECO:0000313" key="2">
    <source>
        <dbReference type="Proteomes" id="UP000182034"/>
    </source>
</evidence>
<gene>
    <name evidence="1" type="ORF">SAMN05216324_13814</name>
</gene>
<keyword evidence="2" id="KW-1185">Reference proteome</keyword>
<accession>A0A1K2IZ71</accession>